<accession>A0ABV8XN83</accession>
<keyword evidence="4" id="KW-0808">Transferase</keyword>
<keyword evidence="5" id="KW-1185">Reference proteome</keyword>
<dbReference type="InterPro" id="IPR005702">
    <property type="entry name" value="Wzc-like_C"/>
</dbReference>
<evidence type="ECO:0000256" key="3">
    <source>
        <dbReference type="SAM" id="Phobius"/>
    </source>
</evidence>
<feature type="transmembrane region" description="Helical" evidence="3">
    <location>
        <begin position="25"/>
        <end position="44"/>
    </location>
</feature>
<keyword evidence="3" id="KW-0472">Membrane</keyword>
<protein>
    <submittedName>
        <fullName evidence="4">Polysaccharide biosynthesis tyrosine autokinase</fullName>
        <ecNumber evidence="4">2.7.10.2</ecNumber>
    </submittedName>
</protein>
<organism evidence="4 5">
    <name type="scientific">Deinococcus navajonensis</name>
    <dbReference type="NCBI Taxonomy" id="309884"/>
    <lineage>
        <taxon>Bacteria</taxon>
        <taxon>Thermotogati</taxon>
        <taxon>Deinococcota</taxon>
        <taxon>Deinococci</taxon>
        <taxon>Deinococcales</taxon>
        <taxon>Deinococcaceae</taxon>
        <taxon>Deinococcus</taxon>
    </lineage>
</organism>
<dbReference type="PANTHER" id="PTHR32309">
    <property type="entry name" value="TYROSINE-PROTEIN KINASE"/>
    <property type="match status" value="1"/>
</dbReference>
<dbReference type="Proteomes" id="UP001595998">
    <property type="component" value="Unassembled WGS sequence"/>
</dbReference>
<evidence type="ECO:0000313" key="4">
    <source>
        <dbReference type="EMBL" id="MFC4426955.1"/>
    </source>
</evidence>
<dbReference type="Pfam" id="PF10609">
    <property type="entry name" value="ParA"/>
    <property type="match status" value="1"/>
</dbReference>
<proteinExistence type="predicted"/>
<dbReference type="SUPFAM" id="SSF52540">
    <property type="entry name" value="P-loop containing nucleoside triphosphate hydrolases"/>
    <property type="match status" value="1"/>
</dbReference>
<keyword evidence="1" id="KW-0547">Nucleotide-binding</keyword>
<dbReference type="EC" id="2.7.10.2" evidence="4"/>
<keyword evidence="2" id="KW-0067">ATP-binding</keyword>
<dbReference type="PANTHER" id="PTHR32309:SF31">
    <property type="entry name" value="CAPSULAR EXOPOLYSACCHARIDE FAMILY"/>
    <property type="match status" value="1"/>
</dbReference>
<dbReference type="EMBL" id="JBHSEH010000014">
    <property type="protein sequence ID" value="MFC4426955.1"/>
    <property type="molecule type" value="Genomic_DNA"/>
</dbReference>
<name>A0ABV8XN83_9DEIO</name>
<dbReference type="InterPro" id="IPR050445">
    <property type="entry name" value="Bact_polysacc_biosynth/exp"/>
</dbReference>
<sequence>MTQTPATNPQEEINIRQTVKTIAQYSPLIVGVTLTLGLGSYLLANRIPPTYRSTGTVMSVASQAGENSLINSVLISAPPLPEGVVEKALHSVQLTNDIWRRLESAGLSSTLLAQVKTDMAEELATNRFRRIKVTSNVDFNQRGTYEFSANAESPEAAQKIAQAAMEAILAWDKGRAQASVTLAKQTYQAQLTDLDRQINLTSGVNRDSLVTRRGDIQDSIRQATLLENAATGTLQRVADPVVPINPVAPNKARSAIVGSLIGLLLSLIAVGLLDLMRRRINDADDLEMLDRPVLGQLPRLKASDFRNGIVKAASGGGVLYESLGFLRVNLMTRTEGHAGPRRFLVTSTRPGEGKSTVTASLAASLASSGLRVLIIDADLHRSTQDKVWRLGELNSGMLQLGSALHDQPGAQPVRVAEHIDLIPAGRPSRDASRILSRAVLGNQLAGWQQGYDVVLIDTPPLLALADALNLATDMDGVIMVVESGRTHLNEVKRALKIAQNAGVTVLGFVLNKVTPKHSTYAYYSYSSREASGS</sequence>
<gene>
    <name evidence="4" type="ORF">ACFOZ9_12115</name>
</gene>
<dbReference type="NCBIfam" id="TIGR01007">
    <property type="entry name" value="eps_fam"/>
    <property type="match status" value="1"/>
</dbReference>
<dbReference type="CDD" id="cd05387">
    <property type="entry name" value="BY-kinase"/>
    <property type="match status" value="1"/>
</dbReference>
<evidence type="ECO:0000313" key="5">
    <source>
        <dbReference type="Proteomes" id="UP001595998"/>
    </source>
</evidence>
<dbReference type="RefSeq" id="WP_380039969.1">
    <property type="nucleotide sequence ID" value="NZ_JBHSEH010000014.1"/>
</dbReference>
<dbReference type="InterPro" id="IPR027417">
    <property type="entry name" value="P-loop_NTPase"/>
</dbReference>
<comment type="caution">
    <text evidence="4">The sequence shown here is derived from an EMBL/GenBank/DDBJ whole genome shotgun (WGS) entry which is preliminary data.</text>
</comment>
<dbReference type="Gene3D" id="3.40.50.300">
    <property type="entry name" value="P-loop containing nucleotide triphosphate hydrolases"/>
    <property type="match status" value="1"/>
</dbReference>
<evidence type="ECO:0000256" key="2">
    <source>
        <dbReference type="ARBA" id="ARBA00022840"/>
    </source>
</evidence>
<evidence type="ECO:0000256" key="1">
    <source>
        <dbReference type="ARBA" id="ARBA00022741"/>
    </source>
</evidence>
<dbReference type="InterPro" id="IPR033756">
    <property type="entry name" value="YlxH/NBP35"/>
</dbReference>
<dbReference type="GO" id="GO:0004715">
    <property type="term" value="F:non-membrane spanning protein tyrosine kinase activity"/>
    <property type="evidence" value="ECO:0007669"/>
    <property type="project" value="UniProtKB-EC"/>
</dbReference>
<feature type="transmembrane region" description="Helical" evidence="3">
    <location>
        <begin position="255"/>
        <end position="273"/>
    </location>
</feature>
<keyword evidence="3" id="KW-0812">Transmembrane</keyword>
<reference evidence="5" key="1">
    <citation type="journal article" date="2019" name="Int. J. Syst. Evol. Microbiol.">
        <title>The Global Catalogue of Microorganisms (GCM) 10K type strain sequencing project: providing services to taxonomists for standard genome sequencing and annotation.</title>
        <authorList>
            <consortium name="The Broad Institute Genomics Platform"/>
            <consortium name="The Broad Institute Genome Sequencing Center for Infectious Disease"/>
            <person name="Wu L."/>
            <person name="Ma J."/>
        </authorList>
    </citation>
    <scope>NUCLEOTIDE SEQUENCE [LARGE SCALE GENOMIC DNA]</scope>
    <source>
        <strain evidence="5">CCUG 56029</strain>
    </source>
</reference>
<keyword evidence="3" id="KW-1133">Transmembrane helix</keyword>